<evidence type="ECO:0000313" key="2">
    <source>
        <dbReference type="Proteomes" id="UP001055811"/>
    </source>
</evidence>
<sequence length="69" mass="7423">MASHFSKDSGNLVEECKLKVNYVAPQPPSPVREGSDEGSSPTTSISDNNFNAVPRGYAESHEKSSEVIL</sequence>
<proteinExistence type="predicted"/>
<dbReference type="Proteomes" id="UP001055811">
    <property type="component" value="Linkage Group LG03"/>
</dbReference>
<comment type="caution">
    <text evidence="1">The sequence shown here is derived from an EMBL/GenBank/DDBJ whole genome shotgun (WGS) entry which is preliminary data.</text>
</comment>
<reference evidence="1 2" key="2">
    <citation type="journal article" date="2022" name="Mol. Ecol. Resour.">
        <title>The genomes of chicory, endive, great burdock and yacon provide insights into Asteraceae paleo-polyploidization history and plant inulin production.</title>
        <authorList>
            <person name="Fan W."/>
            <person name="Wang S."/>
            <person name="Wang H."/>
            <person name="Wang A."/>
            <person name="Jiang F."/>
            <person name="Liu H."/>
            <person name="Zhao H."/>
            <person name="Xu D."/>
            <person name="Zhang Y."/>
        </authorList>
    </citation>
    <scope>NUCLEOTIDE SEQUENCE [LARGE SCALE GENOMIC DNA]</scope>
    <source>
        <strain evidence="2">cv. Punajuju</strain>
        <tissue evidence="1">Leaves</tissue>
    </source>
</reference>
<gene>
    <name evidence="1" type="ORF">L2E82_15268</name>
</gene>
<name>A0ACB9F2X1_CICIN</name>
<evidence type="ECO:0000313" key="1">
    <source>
        <dbReference type="EMBL" id="KAI3765238.1"/>
    </source>
</evidence>
<accession>A0ACB9F2X1</accession>
<organism evidence="1 2">
    <name type="scientific">Cichorium intybus</name>
    <name type="common">Chicory</name>
    <dbReference type="NCBI Taxonomy" id="13427"/>
    <lineage>
        <taxon>Eukaryota</taxon>
        <taxon>Viridiplantae</taxon>
        <taxon>Streptophyta</taxon>
        <taxon>Embryophyta</taxon>
        <taxon>Tracheophyta</taxon>
        <taxon>Spermatophyta</taxon>
        <taxon>Magnoliopsida</taxon>
        <taxon>eudicotyledons</taxon>
        <taxon>Gunneridae</taxon>
        <taxon>Pentapetalae</taxon>
        <taxon>asterids</taxon>
        <taxon>campanulids</taxon>
        <taxon>Asterales</taxon>
        <taxon>Asteraceae</taxon>
        <taxon>Cichorioideae</taxon>
        <taxon>Cichorieae</taxon>
        <taxon>Cichoriinae</taxon>
        <taxon>Cichorium</taxon>
    </lineage>
</organism>
<dbReference type="EMBL" id="CM042011">
    <property type="protein sequence ID" value="KAI3765238.1"/>
    <property type="molecule type" value="Genomic_DNA"/>
</dbReference>
<keyword evidence="2" id="KW-1185">Reference proteome</keyword>
<protein>
    <submittedName>
        <fullName evidence="1">Uncharacterized protein</fullName>
    </submittedName>
</protein>
<reference evidence="2" key="1">
    <citation type="journal article" date="2022" name="Mol. Ecol. Resour.">
        <title>The genomes of chicory, endive, great burdock and yacon provide insights into Asteraceae palaeo-polyploidization history and plant inulin production.</title>
        <authorList>
            <person name="Fan W."/>
            <person name="Wang S."/>
            <person name="Wang H."/>
            <person name="Wang A."/>
            <person name="Jiang F."/>
            <person name="Liu H."/>
            <person name="Zhao H."/>
            <person name="Xu D."/>
            <person name="Zhang Y."/>
        </authorList>
    </citation>
    <scope>NUCLEOTIDE SEQUENCE [LARGE SCALE GENOMIC DNA]</scope>
    <source>
        <strain evidence="2">cv. Punajuju</strain>
    </source>
</reference>